<dbReference type="Proteomes" id="UP000294813">
    <property type="component" value="Unassembled WGS sequence"/>
</dbReference>
<evidence type="ECO:0000313" key="4">
    <source>
        <dbReference type="Proteomes" id="UP000294813"/>
    </source>
</evidence>
<dbReference type="AlphaFoldDB" id="A0A4R2RVR3"/>
<dbReference type="InterPro" id="IPR037126">
    <property type="entry name" value="PdaC/RsiV-like_sf"/>
</dbReference>
<dbReference type="Pfam" id="PF11738">
    <property type="entry name" value="DUF3298"/>
    <property type="match status" value="1"/>
</dbReference>
<dbReference type="InterPro" id="IPR021729">
    <property type="entry name" value="DUF3298"/>
</dbReference>
<sequence length="203" mass="23160">MELPVSLITVPIMTANVQLHYPQVIGLPNPTVQQKINQTIFRQVYAIIYQQGYYENPTRAQMVGSYEVKTNERGILSMSFTNYTYFYPAANGLTIIRSLTFDTHTGETYSLQSLFKEGSDYITPISADIQAQIKERQIQLTTEFTTIRPDQDYYIADKALVIYFQMYEITPRPYGLPAFPISVYALENIIDEQGPLGKMLPNG</sequence>
<dbReference type="OrthoDB" id="5637at2"/>
<evidence type="ECO:0000259" key="2">
    <source>
        <dbReference type="Pfam" id="PF13739"/>
    </source>
</evidence>
<dbReference type="Pfam" id="PF13739">
    <property type="entry name" value="PdaC"/>
    <property type="match status" value="1"/>
</dbReference>
<dbReference type="Gene3D" id="3.90.640.20">
    <property type="entry name" value="Heat-shock cognate protein, ATPase"/>
    <property type="match status" value="1"/>
</dbReference>
<keyword evidence="4" id="KW-1185">Reference proteome</keyword>
<dbReference type="Gene3D" id="3.30.565.40">
    <property type="entry name" value="Fervidobacterium nodosum Rt17-B1 like"/>
    <property type="match status" value="1"/>
</dbReference>
<dbReference type="RefSeq" id="WP_131918102.1">
    <property type="nucleotide sequence ID" value="NZ_JAOQNU010000003.1"/>
</dbReference>
<gene>
    <name evidence="3" type="ORF">EDD73_103146</name>
</gene>
<dbReference type="EMBL" id="SLXT01000003">
    <property type="protein sequence ID" value="TCP68512.1"/>
    <property type="molecule type" value="Genomic_DNA"/>
</dbReference>
<dbReference type="InterPro" id="IPR025303">
    <property type="entry name" value="PdaC"/>
</dbReference>
<feature type="domain" description="Deacetylase PdaC" evidence="2">
    <location>
        <begin position="15"/>
        <end position="85"/>
    </location>
</feature>
<protein>
    <submittedName>
        <fullName evidence="3">Uncharacterized protein DUF4163</fullName>
    </submittedName>
</protein>
<organism evidence="3 4">
    <name type="scientific">Heliophilum fasciatum</name>
    <dbReference type="NCBI Taxonomy" id="35700"/>
    <lineage>
        <taxon>Bacteria</taxon>
        <taxon>Bacillati</taxon>
        <taxon>Bacillota</taxon>
        <taxon>Clostridia</taxon>
        <taxon>Eubacteriales</taxon>
        <taxon>Heliobacteriaceae</taxon>
        <taxon>Heliophilum</taxon>
    </lineage>
</organism>
<evidence type="ECO:0000313" key="3">
    <source>
        <dbReference type="EMBL" id="TCP68512.1"/>
    </source>
</evidence>
<feature type="domain" description="DUF3298" evidence="1">
    <location>
        <begin position="113"/>
        <end position="182"/>
    </location>
</feature>
<evidence type="ECO:0000259" key="1">
    <source>
        <dbReference type="Pfam" id="PF11738"/>
    </source>
</evidence>
<accession>A0A4R2RVR3</accession>
<proteinExistence type="predicted"/>
<reference evidence="3 4" key="1">
    <citation type="submission" date="2019-03" db="EMBL/GenBank/DDBJ databases">
        <title>Genomic Encyclopedia of Type Strains, Phase IV (KMG-IV): sequencing the most valuable type-strain genomes for metagenomic binning, comparative biology and taxonomic classification.</title>
        <authorList>
            <person name="Goeker M."/>
        </authorList>
    </citation>
    <scope>NUCLEOTIDE SEQUENCE [LARGE SCALE GENOMIC DNA]</scope>
    <source>
        <strain evidence="3 4">DSM 11170</strain>
    </source>
</reference>
<name>A0A4R2RVR3_9FIRM</name>
<comment type="caution">
    <text evidence="3">The sequence shown here is derived from an EMBL/GenBank/DDBJ whole genome shotgun (WGS) entry which is preliminary data.</text>
</comment>